<dbReference type="InterPro" id="IPR022271">
    <property type="entry name" value="Lipocalin_ApoD"/>
</dbReference>
<evidence type="ECO:0000256" key="2">
    <source>
        <dbReference type="PIRNR" id="PIRNR036893"/>
    </source>
</evidence>
<dbReference type="EMBL" id="CYHB01000002">
    <property type="protein sequence ID" value="CUA84267.1"/>
    <property type="molecule type" value="Genomic_DNA"/>
</dbReference>
<dbReference type="Pfam" id="PF08212">
    <property type="entry name" value="Lipocalin_2"/>
    <property type="match status" value="1"/>
</dbReference>
<dbReference type="CDD" id="cd19438">
    <property type="entry name" value="lipocalin_Blc-like"/>
    <property type="match status" value="1"/>
</dbReference>
<dbReference type="RefSeq" id="WP_055438549.1">
    <property type="nucleotide sequence ID" value="NZ_CYHB01000002.1"/>
</dbReference>
<dbReference type="GO" id="GO:0008289">
    <property type="term" value="F:lipid binding"/>
    <property type="evidence" value="ECO:0007669"/>
    <property type="project" value="UniProtKB-UniRule"/>
</dbReference>
<keyword evidence="2" id="KW-0732">Signal</keyword>
<keyword evidence="2 3" id="KW-0449">Lipoprotein</keyword>
<evidence type="ECO:0000256" key="3">
    <source>
        <dbReference type="PIRSR" id="PIRSR036893-52"/>
    </source>
</evidence>
<dbReference type="PANTHER" id="PTHR10612">
    <property type="entry name" value="APOLIPOPROTEIN D"/>
    <property type="match status" value="1"/>
</dbReference>
<evidence type="ECO:0000259" key="4">
    <source>
        <dbReference type="Pfam" id="PF08212"/>
    </source>
</evidence>
<dbReference type="InterPro" id="IPR000566">
    <property type="entry name" value="Lipocln_cytosolic_FA-bd_dom"/>
</dbReference>
<keyword evidence="2" id="KW-0998">Cell outer membrane</keyword>
<dbReference type="OrthoDB" id="9793905at2"/>
<feature type="signal peptide" evidence="2">
    <location>
        <begin position="1"/>
        <end position="18"/>
    </location>
</feature>
<evidence type="ECO:0000256" key="1">
    <source>
        <dbReference type="ARBA" id="ARBA00006889"/>
    </source>
</evidence>
<protein>
    <recommendedName>
        <fullName evidence="2">Outer membrane lipoprotein Blc</fullName>
    </recommendedName>
</protein>
<sequence length="177" mass="20164">MKKLIWVLAWAFTLGACSSTPTPVAPVVNDFEAQRYLGKWYEILRLPHSFEDGLESVSAEYRLNADNSIEVTNRGYHVADGEWQTAIGHAVPVDNAMYRVTFFWPFDGGYYVSWLQTDEQGNYQVSVVTSDSHDYFWLLARTPTIAEETIEEIKAKAKAWGFETDRMIRVDHTAGSN</sequence>
<accession>A0A0K6GZU9</accession>
<feature type="lipid moiety-binding region" description="N-palmitoyl cysteine" evidence="3">
    <location>
        <position position="17"/>
    </location>
</feature>
<feature type="chain" id="PRO_5013437593" description="Outer membrane lipoprotein Blc" evidence="2">
    <location>
        <begin position="19"/>
        <end position="177"/>
    </location>
</feature>
<dbReference type="GO" id="GO:0006950">
    <property type="term" value="P:response to stress"/>
    <property type="evidence" value="ECO:0007669"/>
    <property type="project" value="UniProtKB-ARBA"/>
</dbReference>
<comment type="subunit">
    <text evidence="2">Homodimer.</text>
</comment>
<dbReference type="GO" id="GO:0009279">
    <property type="term" value="C:cell outer membrane"/>
    <property type="evidence" value="ECO:0007669"/>
    <property type="project" value="UniProtKB-SubCell"/>
</dbReference>
<keyword evidence="2" id="KW-0472">Membrane</keyword>
<dbReference type="AlphaFoldDB" id="A0A0K6GZU9"/>
<keyword evidence="2" id="KW-0446">Lipid-binding</keyword>
<dbReference type="PROSITE" id="PS00213">
    <property type="entry name" value="LIPOCALIN"/>
    <property type="match status" value="1"/>
</dbReference>
<comment type="function">
    <text evidence="2">Involved in the storage or transport of lipids necessary for membrane maintenance under stressful conditions. Displays a binding preference for lysophospholipids.</text>
</comment>
<proteinExistence type="inferred from homology"/>
<organism evidence="5 6">
    <name type="scientific">Pseudidiomarina woesei</name>
    <dbReference type="NCBI Taxonomy" id="1381080"/>
    <lineage>
        <taxon>Bacteria</taxon>
        <taxon>Pseudomonadati</taxon>
        <taxon>Pseudomonadota</taxon>
        <taxon>Gammaproteobacteria</taxon>
        <taxon>Alteromonadales</taxon>
        <taxon>Idiomarinaceae</taxon>
        <taxon>Pseudidiomarina</taxon>
    </lineage>
</organism>
<feature type="domain" description="Lipocalin/cytosolic fatty-acid binding" evidence="4">
    <location>
        <begin position="32"/>
        <end position="171"/>
    </location>
</feature>
<keyword evidence="6" id="KW-1185">Reference proteome</keyword>
<evidence type="ECO:0000313" key="6">
    <source>
        <dbReference type="Proteomes" id="UP000182598"/>
    </source>
</evidence>
<dbReference type="PIRSF" id="PIRSF036893">
    <property type="entry name" value="Lipocalin_ApoD"/>
    <property type="match status" value="1"/>
</dbReference>
<reference evidence="6" key="1">
    <citation type="submission" date="2015-08" db="EMBL/GenBank/DDBJ databases">
        <authorList>
            <person name="Varghese N."/>
        </authorList>
    </citation>
    <scope>NUCLEOTIDE SEQUENCE [LARGE SCALE GENOMIC DNA]</scope>
    <source>
        <strain evidence="6">DSM 27808</strain>
    </source>
</reference>
<dbReference type="InterPro" id="IPR002446">
    <property type="entry name" value="Lipocalin_bac"/>
</dbReference>
<dbReference type="InterPro" id="IPR047202">
    <property type="entry name" value="Lipocalin_Blc-like_dom"/>
</dbReference>
<name>A0A0K6GZU9_9GAMM</name>
<dbReference type="SUPFAM" id="SSF50814">
    <property type="entry name" value="Lipocalins"/>
    <property type="match status" value="1"/>
</dbReference>
<dbReference type="InterPro" id="IPR022272">
    <property type="entry name" value="Lipocalin_CS"/>
</dbReference>
<dbReference type="Gene3D" id="2.40.128.20">
    <property type="match status" value="1"/>
</dbReference>
<comment type="subcellular location">
    <subcellularLocation>
        <location evidence="2">Cell outer membrane</location>
    </subcellularLocation>
</comment>
<comment type="similarity">
    <text evidence="1 2">Belongs to the calycin superfamily. Lipocalin family.</text>
</comment>
<gene>
    <name evidence="5" type="ORF">Ga0061064_0851</name>
</gene>
<feature type="lipid moiety-binding region" description="S-diacylglycerol cysteine" evidence="3">
    <location>
        <position position="17"/>
    </location>
</feature>
<dbReference type="InterPro" id="IPR012674">
    <property type="entry name" value="Calycin"/>
</dbReference>
<evidence type="ECO:0000313" key="5">
    <source>
        <dbReference type="EMBL" id="CUA84267.1"/>
    </source>
</evidence>
<dbReference type="PROSITE" id="PS51257">
    <property type="entry name" value="PROKAR_LIPOPROTEIN"/>
    <property type="match status" value="1"/>
</dbReference>
<keyword evidence="3" id="KW-0564">Palmitate</keyword>
<dbReference type="PRINTS" id="PR01171">
    <property type="entry name" value="BCTLIPOCALIN"/>
</dbReference>
<dbReference type="Proteomes" id="UP000182598">
    <property type="component" value="Unassembled WGS sequence"/>
</dbReference>
<dbReference type="PANTHER" id="PTHR10612:SF34">
    <property type="entry name" value="APOLIPOPROTEIN D"/>
    <property type="match status" value="1"/>
</dbReference>